<keyword evidence="4" id="KW-0276">Fatty acid metabolism</keyword>
<sequence>MAEHILTRIREHADRSPERTALTFGAPGDPGRTSLTYGGLVERVEAVAAEIARRIEPGERALLIFPAVPEFALAFLGCLRAGVIAVPVPLPGDEAALRRVTNVARDCSVSLVVSTSQVHSLAASGPAELRGLCEAYPWLPVDEIGADDGASGRRPAEPDPESIAFLQYTSGSTASPRGVMVTHGNLMANEAAIADAFGVRPDSVVVSWLPLHHDMGLIGGLLQPLYTGARGVVVEPWSFVRRPESWLELITHERADISGGPNFAYDLCVRKVPEERLAALDLRSWRVAFNGAAQVFPRTLRAFSEKFRAAGFRPEAHLPCYGLAESTLLVAGSAAGALIRPFSADALDAGRAVPARAGEPDTRELVAYPPLPHAAVRVIDPATGAPVPDGRTGEIVISGPSNGAGYWGDQPGSAETFRLTLPGEDGRRYLRTGDLGFLHDGDLHLQGRSKDLVIHRGRNLYPEDLEADVSTCDAHLRPGCCAVFSLPGRADEDIVVCQEVRPGTPAERYPALTARIRATLTRVHGVTARTVLLAPPGTVPKTSSGKIQRRATGARYRDGSLAALYVDRADPAPAPARSLAAALAEARRADLTAGREAPADLLTDVLCAHLQDTLGLPDRPTGDESLAELGLDSIRAVRLQYEIEDALGSAPRPSALLRAASLRDLARSVTGPAPAARPADGPAHRDGEYELTLSQKSLWFLQHAEPAGFAYNVTRAFRITGRVDADALTAAIRSVVRRHPSLRLNVVTADGGPRGVIRTDRDQEVEILDATAWTAPEEADWLRALATKPFDLAADPLVRCAVLRRSGDHLVVLSLHHLVCDLTSLELLIAQLAEAYPAGRDDRATAPAVTAGPAALERAALRERGAELAAFWRGQLDGELPVLALPAPEEPPATATAGSLTLNASPAVTAGLARFAREAGLTEHSVLLTAFQVVLHRFSGQPDLLVGVPVSHRPRALAEWIGYQVNVVPVRSAHRADVPFRDAAHTTQLRMLDLMDHQELPLPEIIRLVNPDRSDPSASVFQAMFAHYPAPSGPGHPAASAVLGHPDPVLPMGECALSGHPVPDFTTQAPLSLNVTTRSGALAVQLQYDPRKVAAATADRILRGYLTVVEAVAADPATGVGRLPLLTRDETAAVLAAGRGPRVDRPAGYLDVFEWQAERSSDAVAAEDGTTRLTYREVDERSNHVAAVLRRHGVGVEGGVLVCARRSVDYLIALLGIHKADGCYVPVTPEQIARAAQEVAPVVAIGDEAGLAALRDALPAAPGRPALLDLAALAADRSPHRPARACPPSAASYILHTSGSTGAAKLVVADNAGMHNHLWQMVERLGLGPADCVGQTSPITVDLAIWQFLSPLLVGGRVRVVPEPGALSAKHLLDQVRRHGVTMFEIMPALAAALLDAGLGDDPGELRAVIVTGDPLTRDLPDRWCRQAPTVALYNAYGATECTDDVSVALSAWGDRTRPTALIGGPLANSSMLVLDEHLQPVPVGAPGMVFAGGAGVARGYLRNPRRTALSYVPDPWADEPGARLYRMGDVARPTPSGEVEFLGRGDGQVKIRGMRIDTLEVEAVLRACPGVAEAAVRVHEGPAGLFLVGYAAFRDGPAPGEPDAWRVLGPDEDRRLRARLQEFLPRHMVPTVFVAVPRLPRTVTDKIDYRALEYAGPDPAAGDADQGPDDPTAAAVQAIWADTLGIPAVAWTDSFFQLGGHSLAAVGMVERVRDLLGADIDVAALYAAPRMDEFVDAVRRADQPVVERAPLAPGAPVPASAAQQRFWFLREIRPYDAAYNMPGVLHLSGDLDEDALEAALREALGRHPVLSARFTADEGELYWTPGDPAAFELPRLDLRGAVAEFGDAVFDRIAAEEAERPADLRHEIPFRATLARLGEREWRLAVTIDHIACDGWSLSVFLQDLAAAYNRRPLPAPGYTFADYCREEHAYLRRLDRSTLDALWQVAADERLVLAPAAAKPPSAPATAPAAAGRHATTIDQETAEAVRALARHTGTTPFTVFAVALSCLLHRGTARETVVLGTLAAQRDRPEWRRVIGPLLNVSLLVLPLASQDTAAEALARGREAVLRVHRSGRLPFQEIAARFPAAPGGDGSPFEVMLVMQPEDEAEAPFDGLTTRLTESAAGAAPYPLTVDIQPDSGGYRVSCRYDTDRYASVDVERLTERLADVIGGICQDPERPIGGLLVPTATAPLERD</sequence>
<dbReference type="InterPro" id="IPR020806">
    <property type="entry name" value="PKS_PP-bd"/>
</dbReference>
<dbReference type="InterPro" id="IPR020845">
    <property type="entry name" value="AMP-binding_CS"/>
</dbReference>
<dbReference type="InterPro" id="IPR045851">
    <property type="entry name" value="AMP-bd_C_sf"/>
</dbReference>
<evidence type="ECO:0000313" key="8">
    <source>
        <dbReference type="Proteomes" id="UP001474181"/>
    </source>
</evidence>
<dbReference type="InterPro" id="IPR001242">
    <property type="entry name" value="Condensation_dom"/>
</dbReference>
<dbReference type="CDD" id="cd19531">
    <property type="entry name" value="LCL_NRPS-like"/>
    <property type="match status" value="1"/>
</dbReference>
<evidence type="ECO:0000256" key="1">
    <source>
        <dbReference type="ARBA" id="ARBA00001957"/>
    </source>
</evidence>
<feature type="domain" description="Carrier" evidence="6">
    <location>
        <begin position="597"/>
        <end position="673"/>
    </location>
</feature>
<dbReference type="InterPro" id="IPR006162">
    <property type="entry name" value="Ppantetheine_attach_site"/>
</dbReference>
<name>A0ABV1X6H8_9ACTN</name>
<protein>
    <submittedName>
        <fullName evidence="7">Condensation domain-containing protein</fullName>
    </submittedName>
</protein>
<keyword evidence="2" id="KW-0596">Phosphopantetheine</keyword>
<accession>A0ABV1X6H8</accession>
<dbReference type="InterPro" id="IPR023213">
    <property type="entry name" value="CAT-like_dom_sf"/>
</dbReference>
<dbReference type="Gene3D" id="3.40.50.12780">
    <property type="entry name" value="N-terminal domain of ligase-like"/>
    <property type="match status" value="2"/>
</dbReference>
<dbReference type="InterPro" id="IPR036736">
    <property type="entry name" value="ACP-like_sf"/>
</dbReference>
<evidence type="ECO:0000259" key="6">
    <source>
        <dbReference type="PROSITE" id="PS50075"/>
    </source>
</evidence>
<dbReference type="Gene3D" id="3.30.300.30">
    <property type="match status" value="2"/>
</dbReference>
<dbReference type="Pfam" id="PF23024">
    <property type="entry name" value="AMP-dom_DIP2-like"/>
    <property type="match status" value="1"/>
</dbReference>
<dbReference type="InterPro" id="IPR009081">
    <property type="entry name" value="PP-bd_ACP"/>
</dbReference>
<dbReference type="CDD" id="cd05930">
    <property type="entry name" value="A_NRPS"/>
    <property type="match status" value="1"/>
</dbReference>
<organism evidence="7 8">
    <name type="scientific">Streptomyces hyaluromycini</name>
    <dbReference type="NCBI Taxonomy" id="1377993"/>
    <lineage>
        <taxon>Bacteria</taxon>
        <taxon>Bacillati</taxon>
        <taxon>Actinomycetota</taxon>
        <taxon>Actinomycetes</taxon>
        <taxon>Kitasatosporales</taxon>
        <taxon>Streptomycetaceae</taxon>
        <taxon>Streptomyces</taxon>
    </lineage>
</organism>
<dbReference type="PROSITE" id="PS00455">
    <property type="entry name" value="AMP_BINDING"/>
    <property type="match status" value="1"/>
</dbReference>
<dbReference type="PROSITE" id="PS50075">
    <property type="entry name" value="CARRIER"/>
    <property type="match status" value="2"/>
</dbReference>
<dbReference type="PROSITE" id="PS00012">
    <property type="entry name" value="PHOSPHOPANTETHEINE"/>
    <property type="match status" value="1"/>
</dbReference>
<dbReference type="Pfam" id="PF00501">
    <property type="entry name" value="AMP-binding"/>
    <property type="match status" value="2"/>
</dbReference>
<dbReference type="SUPFAM" id="SSF52777">
    <property type="entry name" value="CoA-dependent acyltransferases"/>
    <property type="match status" value="4"/>
</dbReference>
<evidence type="ECO:0000256" key="3">
    <source>
        <dbReference type="ARBA" id="ARBA00022553"/>
    </source>
</evidence>
<comment type="caution">
    <text evidence="7">The sequence shown here is derived from an EMBL/GenBank/DDBJ whole genome shotgun (WGS) entry which is preliminary data.</text>
</comment>
<dbReference type="InterPro" id="IPR025110">
    <property type="entry name" value="AMP-bd_C"/>
</dbReference>
<dbReference type="Pfam" id="PF00550">
    <property type="entry name" value="PP-binding"/>
    <property type="match status" value="2"/>
</dbReference>
<dbReference type="InterPro" id="IPR000873">
    <property type="entry name" value="AMP-dep_synth/lig_dom"/>
</dbReference>
<dbReference type="Pfam" id="PF13193">
    <property type="entry name" value="AMP-binding_C"/>
    <property type="match status" value="1"/>
</dbReference>
<dbReference type="Pfam" id="PF00668">
    <property type="entry name" value="Condensation"/>
    <property type="match status" value="2"/>
</dbReference>
<gene>
    <name evidence="7" type="ORF">ABT404_34915</name>
</gene>
<dbReference type="SUPFAM" id="SSF56801">
    <property type="entry name" value="Acetyl-CoA synthetase-like"/>
    <property type="match status" value="2"/>
</dbReference>
<evidence type="ECO:0000256" key="4">
    <source>
        <dbReference type="ARBA" id="ARBA00022832"/>
    </source>
</evidence>
<keyword evidence="8" id="KW-1185">Reference proteome</keyword>
<evidence type="ECO:0000256" key="5">
    <source>
        <dbReference type="ARBA" id="ARBA00023098"/>
    </source>
</evidence>
<reference evidence="7 8" key="1">
    <citation type="submission" date="2024-06" db="EMBL/GenBank/DDBJ databases">
        <title>The Natural Products Discovery Center: Release of the First 8490 Sequenced Strains for Exploring Actinobacteria Biosynthetic Diversity.</title>
        <authorList>
            <person name="Kalkreuter E."/>
            <person name="Kautsar S.A."/>
            <person name="Yang D."/>
            <person name="Bader C.D."/>
            <person name="Teijaro C.N."/>
            <person name="Fluegel L."/>
            <person name="Davis C.M."/>
            <person name="Simpson J.R."/>
            <person name="Lauterbach L."/>
            <person name="Steele A.D."/>
            <person name="Gui C."/>
            <person name="Meng S."/>
            <person name="Li G."/>
            <person name="Viehrig K."/>
            <person name="Ye F."/>
            <person name="Su P."/>
            <person name="Kiefer A.F."/>
            <person name="Nichols A."/>
            <person name="Cepeda A.J."/>
            <person name="Yan W."/>
            <person name="Fan B."/>
            <person name="Jiang Y."/>
            <person name="Adhikari A."/>
            <person name="Zheng C.-J."/>
            <person name="Schuster L."/>
            <person name="Cowan T.M."/>
            <person name="Smanski M.J."/>
            <person name="Chevrette M.G."/>
            <person name="De Carvalho L.P.S."/>
            <person name="Shen B."/>
        </authorList>
    </citation>
    <scope>NUCLEOTIDE SEQUENCE [LARGE SCALE GENOMIC DNA]</scope>
    <source>
        <strain evidence="7 8">NPDC000234</strain>
    </source>
</reference>
<dbReference type="InterPro" id="IPR042099">
    <property type="entry name" value="ANL_N_sf"/>
</dbReference>
<dbReference type="Proteomes" id="UP001474181">
    <property type="component" value="Unassembled WGS sequence"/>
</dbReference>
<dbReference type="EMBL" id="JBEPEK010000348">
    <property type="protein sequence ID" value="MER7184597.1"/>
    <property type="molecule type" value="Genomic_DNA"/>
</dbReference>
<comment type="cofactor">
    <cofactor evidence="1">
        <name>pantetheine 4'-phosphate</name>
        <dbReference type="ChEBI" id="CHEBI:47942"/>
    </cofactor>
</comment>
<dbReference type="Gene3D" id="3.30.559.30">
    <property type="entry name" value="Nonribosomal peptide synthetase, condensation domain"/>
    <property type="match status" value="2"/>
</dbReference>
<dbReference type="RefSeq" id="WP_350786858.1">
    <property type="nucleotide sequence ID" value="NZ_JBEPEK010000348.1"/>
</dbReference>
<proteinExistence type="predicted"/>
<evidence type="ECO:0000313" key="7">
    <source>
        <dbReference type="EMBL" id="MER7184597.1"/>
    </source>
</evidence>
<dbReference type="Gene3D" id="1.10.1200.10">
    <property type="entry name" value="ACP-like"/>
    <property type="match status" value="2"/>
</dbReference>
<dbReference type="CDD" id="cd05931">
    <property type="entry name" value="FAAL"/>
    <property type="match status" value="1"/>
</dbReference>
<evidence type="ECO:0000256" key="2">
    <source>
        <dbReference type="ARBA" id="ARBA00022450"/>
    </source>
</evidence>
<dbReference type="PANTHER" id="PTHR45527:SF1">
    <property type="entry name" value="FATTY ACID SYNTHASE"/>
    <property type="match status" value="1"/>
</dbReference>
<dbReference type="InterPro" id="IPR040097">
    <property type="entry name" value="FAAL/FAAC"/>
</dbReference>
<dbReference type="Gene3D" id="3.30.559.10">
    <property type="entry name" value="Chloramphenicol acetyltransferase-like domain"/>
    <property type="match status" value="2"/>
</dbReference>
<dbReference type="PANTHER" id="PTHR45527">
    <property type="entry name" value="NONRIBOSOMAL PEPTIDE SYNTHETASE"/>
    <property type="match status" value="1"/>
</dbReference>
<feature type="domain" description="Carrier" evidence="6">
    <location>
        <begin position="1668"/>
        <end position="1743"/>
    </location>
</feature>
<keyword evidence="5" id="KW-0443">Lipid metabolism</keyword>
<keyword evidence="3" id="KW-0597">Phosphoprotein</keyword>
<dbReference type="SMART" id="SM00823">
    <property type="entry name" value="PKS_PP"/>
    <property type="match status" value="2"/>
</dbReference>
<dbReference type="SUPFAM" id="SSF47336">
    <property type="entry name" value="ACP-like"/>
    <property type="match status" value="2"/>
</dbReference>